<reference evidence="1" key="1">
    <citation type="submission" date="2020-07" db="EMBL/GenBank/DDBJ databases">
        <authorList>
            <person name="Nieuwenhuis M."/>
            <person name="Van De Peppel L.J.J."/>
        </authorList>
    </citation>
    <scope>NUCLEOTIDE SEQUENCE</scope>
    <source>
        <strain evidence="1">AP01</strain>
        <tissue evidence="1">Mycelium</tissue>
    </source>
</reference>
<dbReference type="EMBL" id="JABCKV010000216">
    <property type="protein sequence ID" value="KAG5642110.1"/>
    <property type="molecule type" value="Genomic_DNA"/>
</dbReference>
<keyword evidence="2" id="KW-1185">Reference proteome</keyword>
<dbReference type="Proteomes" id="UP000775547">
    <property type="component" value="Unassembled WGS sequence"/>
</dbReference>
<reference evidence="1" key="2">
    <citation type="submission" date="2021-10" db="EMBL/GenBank/DDBJ databases">
        <title>Phylogenomics reveals ancestral predisposition of the termite-cultivated fungus Termitomyces towards a domesticated lifestyle.</title>
        <authorList>
            <person name="Auxier B."/>
            <person name="Grum-Grzhimaylo A."/>
            <person name="Cardenas M.E."/>
            <person name="Lodge J.D."/>
            <person name="Laessoe T."/>
            <person name="Pedersen O."/>
            <person name="Smith M.E."/>
            <person name="Kuyper T.W."/>
            <person name="Franco-Molano E.A."/>
            <person name="Baroni T.J."/>
            <person name="Aanen D.K."/>
        </authorList>
    </citation>
    <scope>NUCLEOTIDE SEQUENCE</scope>
    <source>
        <strain evidence="1">AP01</strain>
        <tissue evidence="1">Mycelium</tissue>
    </source>
</reference>
<protein>
    <submittedName>
        <fullName evidence="1">Uncharacterized protein</fullName>
    </submittedName>
</protein>
<comment type="caution">
    <text evidence="1">The sequence shown here is derived from an EMBL/GenBank/DDBJ whole genome shotgun (WGS) entry which is preliminary data.</text>
</comment>
<name>A0A9P7G3F6_9AGAR</name>
<evidence type="ECO:0000313" key="1">
    <source>
        <dbReference type="EMBL" id="KAG5642110.1"/>
    </source>
</evidence>
<dbReference type="OrthoDB" id="2832228at2759"/>
<accession>A0A9P7G3F6</accession>
<evidence type="ECO:0000313" key="2">
    <source>
        <dbReference type="Proteomes" id="UP000775547"/>
    </source>
</evidence>
<dbReference type="AlphaFoldDB" id="A0A9P7G3F6"/>
<sequence length="99" mass="10427">MSTNVNSVVIEPGFRGSVSGRAIITLTDADGRPVAATTLLGTGSNIPMSQEVNPTQSAWTFGPFKEPRTLSIAIDHIKHAASGEYSPSKVIHPVTVILL</sequence>
<proteinExistence type="predicted"/>
<gene>
    <name evidence="1" type="ORF">DXG03_003609</name>
</gene>
<organism evidence="1 2">
    <name type="scientific">Asterophora parasitica</name>
    <dbReference type="NCBI Taxonomy" id="117018"/>
    <lineage>
        <taxon>Eukaryota</taxon>
        <taxon>Fungi</taxon>
        <taxon>Dikarya</taxon>
        <taxon>Basidiomycota</taxon>
        <taxon>Agaricomycotina</taxon>
        <taxon>Agaricomycetes</taxon>
        <taxon>Agaricomycetidae</taxon>
        <taxon>Agaricales</taxon>
        <taxon>Tricholomatineae</taxon>
        <taxon>Lyophyllaceae</taxon>
        <taxon>Asterophora</taxon>
    </lineage>
</organism>